<proteinExistence type="inferred from homology"/>
<evidence type="ECO:0000313" key="4">
    <source>
        <dbReference type="Proteomes" id="UP000053831"/>
    </source>
</evidence>
<dbReference type="STRING" id="150374.A0A0M8N5L1"/>
<feature type="region of interest" description="Disordered" evidence="2">
    <location>
        <begin position="374"/>
        <end position="428"/>
    </location>
</feature>
<feature type="compositionally biased region" description="Basic and acidic residues" evidence="2">
    <location>
        <begin position="1"/>
        <end position="11"/>
    </location>
</feature>
<sequence length="507" mass="56629">MSHKRDFEDHGNGYAEPAPKRAKGQHPRARQHQNSGIDPTWGQKYVFSELADVTTIPRGEEDDFEDDADAMAYLMSVRQQASSIPHLLVAPRVQIGPQLPAGFRDDQDSDEEGEIEEEHASTPSEADSRGYYDDGAYVGISPYREGDTEHDDDDDNGSRPDDLANGDNEKAFREAYLASVRDRFTSLRDRLRSEVPEDAAGRLSSRYATDAPSFGPRSPTMKTWSNLIYNYDPHPVQVALLSKVSAIRILRVILGGKFLRQGYPIPERTSCWLWALLARLPDQGELNHTEIGWIRDLGRRAILLGTNLVEMAALEDPPEAELYEEGEGVRGDGGDGGGAQGVEEFVADILVDDEDIPEDEAPRIEVVTVKQLEGSEERVEREARDRERGAEVIQDEESSGGDDIAMDMSTDTDVDDGEIDEDAPYDEAALEEAKRILLARLVSDDDDGGGGNNNKEEEERRRHEEEAKRQRERMNMQATLNMIITVAGEFYGQRDLLEFREPFAGTT</sequence>
<feature type="region of interest" description="Disordered" evidence="2">
    <location>
        <begin position="1"/>
        <end position="41"/>
    </location>
</feature>
<dbReference type="Pfam" id="PF04938">
    <property type="entry name" value="SIP1"/>
    <property type="match status" value="1"/>
</dbReference>
<name>A0A0M8N5L1_ESCWE</name>
<feature type="compositionally biased region" description="Acidic residues" evidence="2">
    <location>
        <begin position="107"/>
        <end position="117"/>
    </location>
</feature>
<keyword evidence="4" id="KW-1185">Reference proteome</keyword>
<comment type="caution">
    <text evidence="3">The sequence shown here is derived from an EMBL/GenBank/DDBJ whole genome shotgun (WGS) entry which is preliminary data.</text>
</comment>
<protein>
    <submittedName>
        <fullName evidence="3">Uncharacterized protein</fullName>
    </submittedName>
</protein>
<gene>
    <name evidence="3" type="ORF">ESCO_004053</name>
</gene>
<reference evidence="3 4" key="1">
    <citation type="submission" date="2015-07" db="EMBL/GenBank/DDBJ databases">
        <title>The genome of the fungus Escovopsis weberi, a specialized disease agent of ant agriculture.</title>
        <authorList>
            <person name="de Man T.J."/>
            <person name="Stajich J.E."/>
            <person name="Kubicek C.P."/>
            <person name="Chenthamara K."/>
            <person name="Atanasova L."/>
            <person name="Druzhinina I.S."/>
            <person name="Birnbaum S."/>
            <person name="Barribeau S.M."/>
            <person name="Teiling C."/>
            <person name="Suen G."/>
            <person name="Currie C."/>
            <person name="Gerardo N.M."/>
        </authorList>
    </citation>
    <scope>NUCLEOTIDE SEQUENCE [LARGE SCALE GENOMIC DNA]</scope>
</reference>
<feature type="region of interest" description="Disordered" evidence="2">
    <location>
        <begin position="98"/>
        <end position="168"/>
    </location>
</feature>
<organism evidence="3 4">
    <name type="scientific">Escovopsis weberi</name>
    <dbReference type="NCBI Taxonomy" id="150374"/>
    <lineage>
        <taxon>Eukaryota</taxon>
        <taxon>Fungi</taxon>
        <taxon>Dikarya</taxon>
        <taxon>Ascomycota</taxon>
        <taxon>Pezizomycotina</taxon>
        <taxon>Sordariomycetes</taxon>
        <taxon>Hypocreomycetidae</taxon>
        <taxon>Hypocreales</taxon>
        <taxon>Hypocreaceae</taxon>
        <taxon>Escovopsis</taxon>
    </lineage>
</organism>
<dbReference type="GO" id="GO:0032797">
    <property type="term" value="C:SMN complex"/>
    <property type="evidence" value="ECO:0007669"/>
    <property type="project" value="TreeGrafter"/>
</dbReference>
<accession>A0A0M8N5L1</accession>
<evidence type="ECO:0000313" key="3">
    <source>
        <dbReference type="EMBL" id="KOS21134.1"/>
    </source>
</evidence>
<dbReference type="InterPro" id="IPR035426">
    <property type="entry name" value="Gemin2/Brr1"/>
</dbReference>
<dbReference type="GO" id="GO:0000387">
    <property type="term" value="P:spliceosomal snRNP assembly"/>
    <property type="evidence" value="ECO:0007669"/>
    <property type="project" value="InterPro"/>
</dbReference>
<dbReference type="Gene3D" id="1.20.58.1070">
    <property type="match status" value="1"/>
</dbReference>
<feature type="compositionally biased region" description="Basic residues" evidence="2">
    <location>
        <begin position="20"/>
        <end position="31"/>
    </location>
</feature>
<dbReference type="OrthoDB" id="428895at2759"/>
<dbReference type="GO" id="GO:0005634">
    <property type="term" value="C:nucleus"/>
    <property type="evidence" value="ECO:0007669"/>
    <property type="project" value="TreeGrafter"/>
</dbReference>
<feature type="compositionally biased region" description="Basic and acidic residues" evidence="2">
    <location>
        <begin position="454"/>
        <end position="474"/>
    </location>
</feature>
<evidence type="ECO:0000256" key="2">
    <source>
        <dbReference type="SAM" id="MobiDB-lite"/>
    </source>
</evidence>
<dbReference type="AlphaFoldDB" id="A0A0M8N5L1"/>
<dbReference type="PANTHER" id="PTHR12794:SF0">
    <property type="entry name" value="GEM-ASSOCIATED PROTEIN 2"/>
    <property type="match status" value="1"/>
</dbReference>
<feature type="compositionally biased region" description="Basic and acidic residues" evidence="2">
    <location>
        <begin position="156"/>
        <end position="168"/>
    </location>
</feature>
<feature type="compositionally biased region" description="Acidic residues" evidence="2">
    <location>
        <begin position="410"/>
        <end position="428"/>
    </location>
</feature>
<dbReference type="PANTHER" id="PTHR12794">
    <property type="entry name" value="GEMIN2"/>
    <property type="match status" value="1"/>
</dbReference>
<dbReference type="EMBL" id="LGSR01000013">
    <property type="protein sequence ID" value="KOS21134.1"/>
    <property type="molecule type" value="Genomic_DNA"/>
</dbReference>
<evidence type="ECO:0000256" key="1">
    <source>
        <dbReference type="ARBA" id="ARBA00025758"/>
    </source>
</evidence>
<dbReference type="Proteomes" id="UP000053831">
    <property type="component" value="Unassembled WGS sequence"/>
</dbReference>
<comment type="similarity">
    <text evidence="1">Belongs to the gemin-2 family.</text>
</comment>
<feature type="region of interest" description="Disordered" evidence="2">
    <location>
        <begin position="440"/>
        <end position="474"/>
    </location>
</feature>
<feature type="compositionally biased region" description="Basic and acidic residues" evidence="2">
    <location>
        <begin position="374"/>
        <end position="390"/>
    </location>
</feature>